<feature type="compositionally biased region" description="Polar residues" evidence="1">
    <location>
        <begin position="22"/>
        <end position="32"/>
    </location>
</feature>
<feature type="compositionally biased region" description="Polar residues" evidence="1">
    <location>
        <begin position="130"/>
        <end position="144"/>
    </location>
</feature>
<dbReference type="EMBL" id="JBICBT010000066">
    <property type="protein sequence ID" value="KAL3124598.1"/>
    <property type="molecule type" value="Genomic_DNA"/>
</dbReference>
<feature type="compositionally biased region" description="Gly residues" evidence="1">
    <location>
        <begin position="106"/>
        <end position="116"/>
    </location>
</feature>
<comment type="caution">
    <text evidence="2">The sequence shown here is derived from an EMBL/GenBank/DDBJ whole genome shotgun (WGS) entry which is preliminary data.</text>
</comment>
<sequence>MDKLLAVELPFKEFGRKECQAMNGTTEHNSCDGNRCNGRNEKQSSSEATTTRSAETESRVITNAETNAVSYDGTKENTTPKTAGVSAGAAGGRQPLPPMSRSDADGTGGTDAGGSVGNDALGIVDRSTRSGRQNDQSNGSSNEQ</sequence>
<organism evidence="2 3">
    <name type="scientific">Heterodera trifolii</name>
    <dbReference type="NCBI Taxonomy" id="157864"/>
    <lineage>
        <taxon>Eukaryota</taxon>
        <taxon>Metazoa</taxon>
        <taxon>Ecdysozoa</taxon>
        <taxon>Nematoda</taxon>
        <taxon>Chromadorea</taxon>
        <taxon>Rhabditida</taxon>
        <taxon>Tylenchina</taxon>
        <taxon>Tylenchomorpha</taxon>
        <taxon>Tylenchoidea</taxon>
        <taxon>Heteroderidae</taxon>
        <taxon>Heteroderinae</taxon>
        <taxon>Heterodera</taxon>
    </lineage>
</organism>
<protein>
    <submittedName>
        <fullName evidence="2">Uncharacterized protein</fullName>
    </submittedName>
</protein>
<accession>A0ABD2MAN8</accession>
<feature type="compositionally biased region" description="Polar residues" evidence="1">
    <location>
        <begin position="60"/>
        <end position="69"/>
    </location>
</feature>
<dbReference type="AlphaFoldDB" id="A0ABD2MAN8"/>
<keyword evidence="3" id="KW-1185">Reference proteome</keyword>
<dbReference type="Proteomes" id="UP001620626">
    <property type="component" value="Unassembled WGS sequence"/>
</dbReference>
<name>A0ABD2MAN8_9BILA</name>
<feature type="region of interest" description="Disordered" evidence="1">
    <location>
        <begin position="21"/>
        <end position="144"/>
    </location>
</feature>
<evidence type="ECO:0000313" key="3">
    <source>
        <dbReference type="Proteomes" id="UP001620626"/>
    </source>
</evidence>
<reference evidence="2 3" key="1">
    <citation type="submission" date="2024-10" db="EMBL/GenBank/DDBJ databases">
        <authorList>
            <person name="Kim D."/>
        </authorList>
    </citation>
    <scope>NUCLEOTIDE SEQUENCE [LARGE SCALE GENOMIC DNA]</scope>
    <source>
        <strain evidence="2">BH-2024</strain>
    </source>
</reference>
<evidence type="ECO:0000256" key="1">
    <source>
        <dbReference type="SAM" id="MobiDB-lite"/>
    </source>
</evidence>
<gene>
    <name evidence="2" type="ORF">niasHT_010439</name>
</gene>
<evidence type="ECO:0000313" key="2">
    <source>
        <dbReference type="EMBL" id="KAL3124598.1"/>
    </source>
</evidence>
<proteinExistence type="predicted"/>